<evidence type="ECO:0000256" key="1">
    <source>
        <dbReference type="ARBA" id="ARBA00009437"/>
    </source>
</evidence>
<evidence type="ECO:0000256" key="4">
    <source>
        <dbReference type="ARBA" id="ARBA00023163"/>
    </source>
</evidence>
<dbReference type="InterPro" id="IPR000847">
    <property type="entry name" value="LysR_HTH_N"/>
</dbReference>
<dbReference type="InterPro" id="IPR036390">
    <property type="entry name" value="WH_DNA-bd_sf"/>
</dbReference>
<dbReference type="SUPFAM" id="SSF46785">
    <property type="entry name" value="Winged helix' DNA-binding domain"/>
    <property type="match status" value="1"/>
</dbReference>
<dbReference type="Pfam" id="PF00126">
    <property type="entry name" value="HTH_1"/>
    <property type="match status" value="1"/>
</dbReference>
<reference evidence="6 7" key="1">
    <citation type="submission" date="2020-03" db="EMBL/GenBank/DDBJ databases">
        <title>Roseomonas selenitidurans sp. nov. isolated from urban soil.</title>
        <authorList>
            <person name="Liu H."/>
        </authorList>
    </citation>
    <scope>NUCLEOTIDE SEQUENCE [LARGE SCALE GENOMIC DNA]</scope>
    <source>
        <strain evidence="6 7">BU-1</strain>
    </source>
</reference>
<organism evidence="6 7">
    <name type="scientific">Falsiroseomonas selenitidurans</name>
    <dbReference type="NCBI Taxonomy" id="2716335"/>
    <lineage>
        <taxon>Bacteria</taxon>
        <taxon>Pseudomonadati</taxon>
        <taxon>Pseudomonadota</taxon>
        <taxon>Alphaproteobacteria</taxon>
        <taxon>Acetobacterales</taxon>
        <taxon>Roseomonadaceae</taxon>
        <taxon>Falsiroseomonas</taxon>
    </lineage>
</organism>
<protein>
    <submittedName>
        <fullName evidence="6">LysR family transcriptional regulator</fullName>
    </submittedName>
</protein>
<dbReference type="PRINTS" id="PR00039">
    <property type="entry name" value="HTHLYSR"/>
</dbReference>
<evidence type="ECO:0000313" key="7">
    <source>
        <dbReference type="Proteomes" id="UP000787635"/>
    </source>
</evidence>
<evidence type="ECO:0000259" key="5">
    <source>
        <dbReference type="PROSITE" id="PS50931"/>
    </source>
</evidence>
<proteinExistence type="inferred from homology"/>
<sequence length="280" mass="29413">MLDLGLLNSFVAVVEGGGFRLAARRLGVSQPLLSQHMRRLEQELGVPLIERSRRGGAPTPQGQRLLPHARRLVEGARQAAALFAPRPLVVGAASNPGLYVLPPLLRPEEGLRLTSNAEALELLAAGETDIAFTEWWDGRPGLDARPWRQEPIIGIAPPGHPLADGAPVPLARFLAEPLIGGEPGTGMGRVLAEALGDAAPSLRVTRAMGSTEGVKRAVAAGLGVSVLLACAARDELAAGSLVAVPLAGPALYRQLWAVLPADLPRRAPAHLFLERVRTGG</sequence>
<dbReference type="Gene3D" id="3.40.190.10">
    <property type="entry name" value="Periplasmic binding protein-like II"/>
    <property type="match status" value="2"/>
</dbReference>
<evidence type="ECO:0000256" key="2">
    <source>
        <dbReference type="ARBA" id="ARBA00023015"/>
    </source>
</evidence>
<dbReference type="Gene3D" id="1.10.10.10">
    <property type="entry name" value="Winged helix-like DNA-binding domain superfamily/Winged helix DNA-binding domain"/>
    <property type="match status" value="1"/>
</dbReference>
<dbReference type="InterPro" id="IPR036388">
    <property type="entry name" value="WH-like_DNA-bd_sf"/>
</dbReference>
<name>A0ABX1E1S7_9PROT</name>
<gene>
    <name evidence="6" type="ORF">HEQ75_09445</name>
</gene>
<keyword evidence="4" id="KW-0804">Transcription</keyword>
<dbReference type="Proteomes" id="UP000787635">
    <property type="component" value="Unassembled WGS sequence"/>
</dbReference>
<comment type="similarity">
    <text evidence="1">Belongs to the LysR transcriptional regulatory family.</text>
</comment>
<dbReference type="PROSITE" id="PS50931">
    <property type="entry name" value="HTH_LYSR"/>
    <property type="match status" value="1"/>
</dbReference>
<comment type="caution">
    <text evidence="6">The sequence shown here is derived from an EMBL/GenBank/DDBJ whole genome shotgun (WGS) entry which is preliminary data.</text>
</comment>
<dbReference type="PANTHER" id="PTHR30126:SF39">
    <property type="entry name" value="HTH-TYPE TRANSCRIPTIONAL REGULATOR CYSL"/>
    <property type="match status" value="1"/>
</dbReference>
<dbReference type="SUPFAM" id="SSF53850">
    <property type="entry name" value="Periplasmic binding protein-like II"/>
    <property type="match status" value="1"/>
</dbReference>
<evidence type="ECO:0000313" key="6">
    <source>
        <dbReference type="EMBL" id="NKC31084.1"/>
    </source>
</evidence>
<keyword evidence="2" id="KW-0805">Transcription regulation</keyword>
<dbReference type="PANTHER" id="PTHR30126">
    <property type="entry name" value="HTH-TYPE TRANSCRIPTIONAL REGULATOR"/>
    <property type="match status" value="1"/>
</dbReference>
<keyword evidence="3" id="KW-0238">DNA-binding</keyword>
<dbReference type="InterPro" id="IPR005119">
    <property type="entry name" value="LysR_subst-bd"/>
</dbReference>
<keyword evidence="7" id="KW-1185">Reference proteome</keyword>
<evidence type="ECO:0000256" key="3">
    <source>
        <dbReference type="ARBA" id="ARBA00023125"/>
    </source>
</evidence>
<accession>A0ABX1E1S7</accession>
<dbReference type="RefSeq" id="WP_168029647.1">
    <property type="nucleotide sequence ID" value="NZ_JAAVNE010000012.1"/>
</dbReference>
<dbReference type="EMBL" id="JAAVNE010000012">
    <property type="protein sequence ID" value="NKC31084.1"/>
    <property type="molecule type" value="Genomic_DNA"/>
</dbReference>
<dbReference type="Pfam" id="PF03466">
    <property type="entry name" value="LysR_substrate"/>
    <property type="match status" value="1"/>
</dbReference>
<feature type="domain" description="HTH lysR-type" evidence="5">
    <location>
        <begin position="2"/>
        <end position="59"/>
    </location>
</feature>